<dbReference type="EMBL" id="QWFX01000016">
    <property type="protein sequence ID" value="RIJ26446.1"/>
    <property type="molecule type" value="Genomic_DNA"/>
</dbReference>
<feature type="compositionally biased region" description="Pro residues" evidence="4">
    <location>
        <begin position="1091"/>
        <end position="1108"/>
    </location>
</feature>
<proteinExistence type="predicted"/>
<feature type="region of interest" description="Disordered" evidence="4">
    <location>
        <begin position="1198"/>
        <end position="1251"/>
    </location>
</feature>
<dbReference type="InterPro" id="IPR032821">
    <property type="entry name" value="PKS_assoc"/>
</dbReference>
<dbReference type="Pfam" id="PF02801">
    <property type="entry name" value="Ketoacyl-synt_C"/>
    <property type="match status" value="1"/>
</dbReference>
<dbReference type="Proteomes" id="UP000266385">
    <property type="component" value="Unassembled WGS sequence"/>
</dbReference>
<dbReference type="GO" id="GO:0006633">
    <property type="term" value="P:fatty acid biosynthetic process"/>
    <property type="evidence" value="ECO:0007669"/>
    <property type="project" value="InterPro"/>
</dbReference>
<feature type="compositionally biased region" description="Low complexity" evidence="4">
    <location>
        <begin position="1109"/>
        <end position="1120"/>
    </location>
</feature>
<dbReference type="SMART" id="SM00827">
    <property type="entry name" value="PKS_AT"/>
    <property type="match status" value="1"/>
</dbReference>
<dbReference type="InterPro" id="IPR016036">
    <property type="entry name" value="Malonyl_transacylase_ACP-bd"/>
</dbReference>
<dbReference type="InterPro" id="IPR009081">
    <property type="entry name" value="PP-bd_ACP"/>
</dbReference>
<dbReference type="Gene3D" id="1.10.1200.10">
    <property type="entry name" value="ACP-like"/>
    <property type="match status" value="2"/>
</dbReference>
<feature type="domain" description="Carrier" evidence="5">
    <location>
        <begin position="1124"/>
        <end position="1201"/>
    </location>
</feature>
<feature type="domain" description="Carrier" evidence="5">
    <location>
        <begin position="1251"/>
        <end position="1325"/>
    </location>
</feature>
<dbReference type="GO" id="GO:0005835">
    <property type="term" value="C:fatty acid synthase complex"/>
    <property type="evidence" value="ECO:0007669"/>
    <property type="project" value="InterPro"/>
</dbReference>
<keyword evidence="2" id="KW-0597">Phosphoprotein</keyword>
<dbReference type="InterPro" id="IPR020841">
    <property type="entry name" value="PKS_Beta-ketoAc_synthase_dom"/>
</dbReference>
<dbReference type="Gene3D" id="3.40.366.10">
    <property type="entry name" value="Malonyl-Coenzyme A Acyl Carrier Protein, domain 2"/>
    <property type="match status" value="1"/>
</dbReference>
<evidence type="ECO:0000256" key="4">
    <source>
        <dbReference type="SAM" id="MobiDB-lite"/>
    </source>
</evidence>
<dbReference type="InterPro" id="IPR006162">
    <property type="entry name" value="Ppantetheine_attach_site"/>
</dbReference>
<dbReference type="SUPFAM" id="SSF52151">
    <property type="entry name" value="FabD/lysophospholipase-like"/>
    <property type="match status" value="1"/>
</dbReference>
<evidence type="ECO:0000259" key="5">
    <source>
        <dbReference type="PROSITE" id="PS50075"/>
    </source>
</evidence>
<dbReference type="Pfam" id="PF00550">
    <property type="entry name" value="PP-binding"/>
    <property type="match status" value="2"/>
</dbReference>
<dbReference type="PANTHER" id="PTHR43074:SF1">
    <property type="entry name" value="BETA-KETOACYL SYNTHASE FAMILY PROTEIN-RELATED"/>
    <property type="match status" value="1"/>
</dbReference>
<sequence>MSSMSKKPADIAIVGMGAMFPGRGDTLGFWRDIAEGVDTLGPVPPTHWLIEDYYDADPRTKDRTYGRRGGFLSPKGFDPLAFGIPPNQIEATDTAQLLALIVAQQALDEAEAASNGVIDRSRTSCVLGVASATELVGHMSGRLQRPAWIKGLREAGLPEDQVQDIASRIESNFSEWKESTFPGLLGNVVAGRIANRMDLGGANYVTDAACASSLSAVQVALHELHAGDSDMVLAGGVDTLNDILMYMCFSKTPALSPTEDCRPFSDKADGTMLGEGIGILALRRLEDAERDGNRIHAVIKGIGAGSDGRATAIYAPLPEGQARALRRAYVQAGYDPRTVELVEAHGTGTKAGDAAELAGLKLVFSPDGEAVDEPWCAIGSVKSQIGHTKAAAGSASLVKTVMALNRKAYPPTLKVDAPAPALAGSPFYANRELRPWVRKSDHKRRAAVSSFGFGGSNFHITLEEYDGPNAALPERTLSSELFMISGDTPASLEAGLEAVAQRLEHEEDLAIIATETHAAFDPDAACRAAIVASDNEDYAEKAGKLAWLISSGQAEKAPLPKGVSVSLSAAKPGKLAFLMPGQGSQYVGMGRDLALAFPEARAAWDMAASHKKTGKQALHNLAFPPSAFTPEAAVEQADRLTAMENAQPALAAASLAVLAVLDKAGVSPDMAAGHSFGEIMALQAAGTLSTKDALTVAHKRASLMAKAAASNEGAMLATQAAAETLAPILESHPDVVIANDNAPTQTVLSGPVQAIEAARVAIEAAGIKARRLPVASAFHSPIVAGAVDPFRKALDKVDFAKARFPVYANVSAKRYPLAYAKQRDVLATQIESPVRFRSIIEAMAEDGVTTFVEAGPGTVLTALVGQILPGKANAVALDDRKGDGLAAFLAGLGRLAVLGHKVDFKALFANMPPPQPRAPRSKHAIDLTGANYKKPYPPAGGAADLPPPNPARPQPAQAETRASPEAVSRPAPQPSQPGSPDLAATPQTPTHSPSGATTVTQPTSPASDAAERIHANMSAAHADYIEALRAAHAQYLQASASLLGAASAGQLIEHAPQQRRQLAPPPAPAAAPAPTPAPQAQPQAPAAAAPEPAPTPPAPTPQPAPAPAAPAAAAPAPQAAAPAQDFSGLVASLVAEKTGYPVDMLEPDMDLEGELGVDSIKQVEILSALRESMPDLPEVEPEQIAELRTIRKIADFLAPGGGSPAAPAPNGNGNGHHTNGNGNGNGYHAAPAQAPAAPAAPSPAPAAAPQGDMAELVRSLIADKTGYPPEMLEDDMDLEGELGVDSIKQVEILSALREAMPNLPEVEPEQIAELRSIRKIADFFG</sequence>
<dbReference type="Pfam" id="PF16197">
    <property type="entry name" value="KAsynt_C_assoc"/>
    <property type="match status" value="1"/>
</dbReference>
<feature type="compositionally biased region" description="Low complexity" evidence="4">
    <location>
        <begin position="1204"/>
        <end position="1237"/>
    </location>
</feature>
<dbReference type="SMART" id="SM00825">
    <property type="entry name" value="PKS_KS"/>
    <property type="match status" value="1"/>
</dbReference>
<comment type="caution">
    <text evidence="7">The sequence shown here is derived from an EMBL/GenBank/DDBJ whole genome shotgun (WGS) entry which is preliminary data.</text>
</comment>
<dbReference type="InterPro" id="IPR016039">
    <property type="entry name" value="Thiolase-like"/>
</dbReference>
<dbReference type="Pfam" id="PF00109">
    <property type="entry name" value="ketoacyl-synt"/>
    <property type="match status" value="1"/>
</dbReference>
<evidence type="ECO:0000256" key="1">
    <source>
        <dbReference type="ARBA" id="ARBA00022450"/>
    </source>
</evidence>
<dbReference type="PANTHER" id="PTHR43074">
    <property type="entry name" value="OMEGA-3 POLYUNSATURATED FATTY ACID SYNTHASE PFAB-RELATED"/>
    <property type="match status" value="1"/>
</dbReference>
<feature type="domain" description="Ketosynthase family 3 (KS3)" evidence="6">
    <location>
        <begin position="8"/>
        <end position="464"/>
    </location>
</feature>
<evidence type="ECO:0000256" key="3">
    <source>
        <dbReference type="ARBA" id="ARBA00022679"/>
    </source>
</evidence>
<dbReference type="PROSITE" id="PS52004">
    <property type="entry name" value="KS3_2"/>
    <property type="match status" value="1"/>
</dbReference>
<organism evidence="7 8">
    <name type="scientific">Henriciella mobilis</name>
    <dbReference type="NCBI Taxonomy" id="2305467"/>
    <lineage>
        <taxon>Bacteria</taxon>
        <taxon>Pseudomonadati</taxon>
        <taxon>Pseudomonadota</taxon>
        <taxon>Alphaproteobacteria</taxon>
        <taxon>Hyphomonadales</taxon>
        <taxon>Hyphomonadaceae</taxon>
        <taxon>Henriciella</taxon>
    </lineage>
</organism>
<dbReference type="InterPro" id="IPR014030">
    <property type="entry name" value="Ketoacyl_synth_N"/>
</dbReference>
<feature type="compositionally biased region" description="Pro residues" evidence="4">
    <location>
        <begin position="1063"/>
        <end position="1079"/>
    </location>
</feature>
<dbReference type="InterPro" id="IPR001227">
    <property type="entry name" value="Ac_transferase_dom_sf"/>
</dbReference>
<dbReference type="InterPro" id="IPR014031">
    <property type="entry name" value="Ketoacyl_synth_C"/>
</dbReference>
<dbReference type="PROSITE" id="PS50075">
    <property type="entry name" value="CARRIER"/>
    <property type="match status" value="2"/>
</dbReference>
<dbReference type="PROSITE" id="PS00012">
    <property type="entry name" value="PHOSPHOPANTETHEINE"/>
    <property type="match status" value="2"/>
</dbReference>
<keyword evidence="7" id="KW-0012">Acyltransferase</keyword>
<dbReference type="GO" id="GO:0004312">
    <property type="term" value="F:fatty acid synthase activity"/>
    <property type="evidence" value="ECO:0007669"/>
    <property type="project" value="InterPro"/>
</dbReference>
<name>A0A399R4F0_9PROT</name>
<feature type="compositionally biased region" description="Polar residues" evidence="4">
    <location>
        <begin position="985"/>
        <end position="1006"/>
    </location>
</feature>
<dbReference type="InterPro" id="IPR014043">
    <property type="entry name" value="Acyl_transferase_dom"/>
</dbReference>
<evidence type="ECO:0000313" key="8">
    <source>
        <dbReference type="Proteomes" id="UP000266385"/>
    </source>
</evidence>
<keyword evidence="3 7" id="KW-0808">Transferase</keyword>
<evidence type="ECO:0000313" key="7">
    <source>
        <dbReference type="EMBL" id="RIJ26446.1"/>
    </source>
</evidence>
<dbReference type="SUPFAM" id="SSF53901">
    <property type="entry name" value="Thiolase-like"/>
    <property type="match status" value="1"/>
</dbReference>
<dbReference type="PRINTS" id="PR01483">
    <property type="entry name" value="FASYNTHASE"/>
</dbReference>
<evidence type="ECO:0000259" key="6">
    <source>
        <dbReference type="PROSITE" id="PS52004"/>
    </source>
</evidence>
<accession>A0A399R4F0</accession>
<dbReference type="InterPro" id="IPR036736">
    <property type="entry name" value="ACP-like_sf"/>
</dbReference>
<dbReference type="Gene3D" id="3.40.47.10">
    <property type="match status" value="1"/>
</dbReference>
<dbReference type="SUPFAM" id="SSF55048">
    <property type="entry name" value="Probable ACP-binding domain of malonyl-CoA ACP transacylase"/>
    <property type="match status" value="1"/>
</dbReference>
<feature type="compositionally biased region" description="Low complexity" evidence="4">
    <location>
        <begin position="1080"/>
        <end position="1090"/>
    </location>
</feature>
<dbReference type="InterPro" id="IPR003965">
    <property type="entry name" value="Fatty_acid_synthase"/>
</dbReference>
<dbReference type="SUPFAM" id="SSF47336">
    <property type="entry name" value="ACP-like"/>
    <property type="match status" value="2"/>
</dbReference>
<keyword evidence="8" id="KW-1185">Reference proteome</keyword>
<dbReference type="Gene3D" id="3.30.70.250">
    <property type="entry name" value="Malonyl-CoA ACP transacylase, ACP-binding"/>
    <property type="match status" value="1"/>
</dbReference>
<gene>
    <name evidence="7" type="ORF">D1223_15810</name>
</gene>
<reference evidence="7 8" key="1">
    <citation type="submission" date="2018-08" db="EMBL/GenBank/DDBJ databases">
        <title>Henriciella mobilis sp. nov., isolated from seawater.</title>
        <authorList>
            <person name="Cheng H."/>
            <person name="Wu Y.-H."/>
            <person name="Xu X.-W."/>
            <person name="Guo L.-L."/>
        </authorList>
    </citation>
    <scope>NUCLEOTIDE SEQUENCE [LARGE SCALE GENOMIC DNA]</scope>
    <source>
        <strain evidence="7 8">JN25</strain>
    </source>
</reference>
<dbReference type="InterPro" id="IPR052568">
    <property type="entry name" value="PKS-FAS_Synthase"/>
</dbReference>
<dbReference type="Pfam" id="PF00698">
    <property type="entry name" value="Acyl_transf_1"/>
    <property type="match status" value="1"/>
</dbReference>
<feature type="region of interest" description="Disordered" evidence="4">
    <location>
        <begin position="1055"/>
        <end position="1120"/>
    </location>
</feature>
<dbReference type="CDD" id="cd00833">
    <property type="entry name" value="PKS"/>
    <property type="match status" value="1"/>
</dbReference>
<protein>
    <submittedName>
        <fullName evidence="7">Acyltransferase domain-containing protein</fullName>
    </submittedName>
</protein>
<dbReference type="InterPro" id="IPR016035">
    <property type="entry name" value="Acyl_Trfase/lysoPLipase"/>
</dbReference>
<evidence type="ECO:0000256" key="2">
    <source>
        <dbReference type="ARBA" id="ARBA00022553"/>
    </source>
</evidence>
<keyword evidence="1" id="KW-0596">Phosphopantetheine</keyword>
<feature type="region of interest" description="Disordered" evidence="4">
    <location>
        <begin position="929"/>
        <end position="1008"/>
    </location>
</feature>